<dbReference type="PANTHER" id="PTHR42953">
    <property type="entry name" value="HIGH-AFFINITY ZINC UPTAKE SYSTEM PROTEIN ZNUA-RELATED"/>
    <property type="match status" value="1"/>
</dbReference>
<dbReference type="InterPro" id="IPR006128">
    <property type="entry name" value="Lipoprotein_PsaA-like"/>
</dbReference>
<accession>A0A6J6KXR7</accession>
<evidence type="ECO:0000256" key="1">
    <source>
        <dbReference type="ARBA" id="ARBA00022448"/>
    </source>
</evidence>
<dbReference type="InterPro" id="IPR050492">
    <property type="entry name" value="Bact_metal-bind_prot9"/>
</dbReference>
<dbReference type="GO" id="GO:0030001">
    <property type="term" value="P:metal ion transport"/>
    <property type="evidence" value="ECO:0007669"/>
    <property type="project" value="InterPro"/>
</dbReference>
<keyword evidence="2" id="KW-0732">Signal</keyword>
<dbReference type="SUPFAM" id="SSF53807">
    <property type="entry name" value="Helical backbone' metal receptor"/>
    <property type="match status" value="1"/>
</dbReference>
<dbReference type="PROSITE" id="PS51257">
    <property type="entry name" value="PROKAR_LIPOPROTEIN"/>
    <property type="match status" value="1"/>
</dbReference>
<dbReference type="AlphaFoldDB" id="A0A6J6KXR7"/>
<name>A0A6J6KXR7_9ZZZZ</name>
<dbReference type="PRINTS" id="PR00690">
    <property type="entry name" value="ADHESNFAMILY"/>
</dbReference>
<dbReference type="GO" id="GO:0046872">
    <property type="term" value="F:metal ion binding"/>
    <property type="evidence" value="ECO:0007669"/>
    <property type="project" value="InterPro"/>
</dbReference>
<dbReference type="InterPro" id="IPR006129">
    <property type="entry name" value="AdhesinB"/>
</dbReference>
<gene>
    <name evidence="3" type="ORF">UFOPK2143_01463</name>
</gene>
<reference evidence="3" key="1">
    <citation type="submission" date="2020-05" db="EMBL/GenBank/DDBJ databases">
        <authorList>
            <person name="Chiriac C."/>
            <person name="Salcher M."/>
            <person name="Ghai R."/>
            <person name="Kavagutti S V."/>
        </authorList>
    </citation>
    <scope>NUCLEOTIDE SEQUENCE</scope>
</reference>
<dbReference type="Gene3D" id="3.40.50.1980">
    <property type="entry name" value="Nitrogenase molybdenum iron protein domain"/>
    <property type="match status" value="2"/>
</dbReference>
<organism evidence="3">
    <name type="scientific">freshwater metagenome</name>
    <dbReference type="NCBI Taxonomy" id="449393"/>
    <lineage>
        <taxon>unclassified sequences</taxon>
        <taxon>metagenomes</taxon>
        <taxon>ecological metagenomes</taxon>
    </lineage>
</organism>
<proteinExistence type="predicted"/>
<dbReference type="EMBL" id="CAEZVV010000121">
    <property type="protein sequence ID" value="CAB4654226.1"/>
    <property type="molecule type" value="Genomic_DNA"/>
</dbReference>
<dbReference type="GO" id="GO:0007155">
    <property type="term" value="P:cell adhesion"/>
    <property type="evidence" value="ECO:0007669"/>
    <property type="project" value="InterPro"/>
</dbReference>
<evidence type="ECO:0000256" key="2">
    <source>
        <dbReference type="ARBA" id="ARBA00022729"/>
    </source>
</evidence>
<evidence type="ECO:0000313" key="3">
    <source>
        <dbReference type="EMBL" id="CAB4654226.1"/>
    </source>
</evidence>
<protein>
    <submittedName>
        <fullName evidence="3">Unannotated protein</fullName>
    </submittedName>
</protein>
<dbReference type="PRINTS" id="PR00691">
    <property type="entry name" value="ADHESINB"/>
</dbReference>
<sequence>MTFLRKTSPRVAAAVLAFALIGGCSSTSGNDATGQSGDIQAEALAECLSGQTIPAGSTLNIATTVAPITSIVANVAGGLAQITGIVPEGTNSHTFEPSPNVAVTLAKTDVLFANGLVLEEPTKELADSNLPKSAALCELGTAVLPVADYIYDFSFPEDGGKPNPHLWTNPKLAIKYVALIRDVLVKMDPANAAAYTSNAAAYTSKLNALDAAVTTASATLPAEDRRLLTYHDAYAYFANDYGWVVVGAIQPSDFNEPTAREVGDLIAQVRDSKVKAIFGSEVFPSPVLEQIGRETGVTYVDVLRDDDLLGEPGDADHSFLALMQFDYVTMIEALGGDATALRNLDVTDVAPDTANYPQ</sequence>
<keyword evidence="1" id="KW-0813">Transport</keyword>
<dbReference type="Pfam" id="PF01297">
    <property type="entry name" value="ZnuA"/>
    <property type="match status" value="1"/>
</dbReference>
<dbReference type="InterPro" id="IPR006127">
    <property type="entry name" value="ZnuA-like"/>
</dbReference>